<organism evidence="2 3">
    <name type="scientific">Thiorhodovibrio winogradskyi</name>
    <dbReference type="NCBI Taxonomy" id="77007"/>
    <lineage>
        <taxon>Bacteria</taxon>
        <taxon>Pseudomonadati</taxon>
        <taxon>Pseudomonadota</taxon>
        <taxon>Gammaproteobacteria</taxon>
        <taxon>Chromatiales</taxon>
        <taxon>Chromatiaceae</taxon>
        <taxon>Thiorhodovibrio</taxon>
    </lineage>
</organism>
<dbReference type="EMBL" id="CP121472">
    <property type="protein sequence ID" value="WPL16173.1"/>
    <property type="molecule type" value="Genomic_DNA"/>
</dbReference>
<dbReference type="RefSeq" id="WP_328986723.1">
    <property type="nucleotide sequence ID" value="NZ_CP121472.1"/>
</dbReference>
<dbReference type="NCBIfam" id="NF008769">
    <property type="entry name" value="PRK11798.2-5"/>
    <property type="match status" value="1"/>
</dbReference>
<feature type="compositionally biased region" description="Basic residues" evidence="1">
    <location>
        <begin position="132"/>
        <end position="141"/>
    </location>
</feature>
<evidence type="ECO:0000313" key="3">
    <source>
        <dbReference type="Proteomes" id="UP001432180"/>
    </source>
</evidence>
<protein>
    <submittedName>
        <fullName evidence="2">Stringent starvation protein B</fullName>
    </submittedName>
</protein>
<evidence type="ECO:0000313" key="2">
    <source>
        <dbReference type="EMBL" id="WPL16173.1"/>
    </source>
</evidence>
<evidence type="ECO:0000256" key="1">
    <source>
        <dbReference type="SAM" id="MobiDB-lite"/>
    </source>
</evidence>
<sequence>MLSNRPYLIRALFEWILDNGMTPHLLVDAMHPGADVPRKFVEEGRIVLNIAPTAVKDLLISNEMITFSARFGGVPSAVALPPSAVLGIYARENGHGMIFPQEDELESRASGDQEGASVGGQGGRDTKDEKKSKRPALRVVK</sequence>
<dbReference type="Proteomes" id="UP001432180">
    <property type="component" value="Chromosome"/>
</dbReference>
<dbReference type="PIRSF" id="PIRSF005276">
    <property type="entry name" value="SspB"/>
    <property type="match status" value="1"/>
</dbReference>
<feature type="region of interest" description="Disordered" evidence="1">
    <location>
        <begin position="100"/>
        <end position="141"/>
    </location>
</feature>
<proteinExistence type="predicted"/>
<dbReference type="PANTHER" id="PTHR37486:SF1">
    <property type="entry name" value="STRINGENT STARVATION PROTEIN B"/>
    <property type="match status" value="1"/>
</dbReference>
<gene>
    <name evidence="2" type="primary">sspB</name>
    <name evidence="2" type="ORF">Thiowin_01126</name>
</gene>
<dbReference type="PANTHER" id="PTHR37486">
    <property type="entry name" value="STRINGENT STARVATION PROTEIN B"/>
    <property type="match status" value="1"/>
</dbReference>
<dbReference type="Pfam" id="PF04386">
    <property type="entry name" value="SspB"/>
    <property type="match status" value="1"/>
</dbReference>
<dbReference type="SUPFAM" id="SSF101738">
    <property type="entry name" value="SspB-like"/>
    <property type="match status" value="1"/>
</dbReference>
<dbReference type="InterPro" id="IPR036760">
    <property type="entry name" value="SspB-like_sf"/>
</dbReference>
<keyword evidence="3" id="KW-1185">Reference proteome</keyword>
<dbReference type="Gene3D" id="2.30.30.220">
    <property type="entry name" value="SspB-like"/>
    <property type="match status" value="1"/>
</dbReference>
<name>A0ABZ0S6E2_9GAMM</name>
<accession>A0ABZ0S6E2</accession>
<reference evidence="2 3" key="1">
    <citation type="journal article" date="2023" name="Microorganisms">
        <title>Thiorhodovibrio frisius and Trv. litoralis spp. nov., Two Novel Members from a Clade of Fastidious Purple Sulfur Bacteria That Exhibit Unique Red-Shifted Light-Harvesting Capabilities.</title>
        <authorList>
            <person name="Methner A."/>
            <person name="Kuzyk S.B."/>
            <person name="Petersen J."/>
            <person name="Bauer S."/>
            <person name="Brinkmann H."/>
            <person name="Sichau K."/>
            <person name="Wanner G."/>
            <person name="Wolf J."/>
            <person name="Neumann-Schaal M."/>
            <person name="Henke P."/>
            <person name="Tank M."/>
            <person name="Sproer C."/>
            <person name="Bunk B."/>
            <person name="Overmann J."/>
        </authorList>
    </citation>
    <scope>NUCLEOTIDE SEQUENCE [LARGE SCALE GENOMIC DNA]</scope>
    <source>
        <strain evidence="2 3">DSM 6702</strain>
    </source>
</reference>
<dbReference type="InterPro" id="IPR007481">
    <property type="entry name" value="SspB"/>
</dbReference>